<dbReference type="EMBL" id="JAWIZZ010000053">
    <property type="protein sequence ID" value="KAK5778250.1"/>
    <property type="molecule type" value="Genomic_DNA"/>
</dbReference>
<comment type="caution">
    <text evidence="2">The sequence shown here is derived from an EMBL/GenBank/DDBJ whole genome shotgun (WGS) entry which is preliminary data.</text>
</comment>
<accession>A0AAN7WF96</accession>
<keyword evidence="3" id="KW-1185">Reference proteome</keyword>
<dbReference type="Pfam" id="PF10175">
    <property type="entry name" value="MPP6"/>
    <property type="match status" value="1"/>
</dbReference>
<proteinExistence type="predicted"/>
<protein>
    <submittedName>
        <fullName evidence="2">Uncharacterized protein</fullName>
    </submittedName>
</protein>
<dbReference type="AlphaFoldDB" id="A0AAN7WF96"/>
<feature type="region of interest" description="Disordered" evidence="1">
    <location>
        <begin position="128"/>
        <end position="202"/>
    </location>
</feature>
<organism evidence="2 3">
    <name type="scientific">Arxiozyma heterogenica</name>
    <dbReference type="NCBI Taxonomy" id="278026"/>
    <lineage>
        <taxon>Eukaryota</taxon>
        <taxon>Fungi</taxon>
        <taxon>Dikarya</taxon>
        <taxon>Ascomycota</taxon>
        <taxon>Saccharomycotina</taxon>
        <taxon>Saccharomycetes</taxon>
        <taxon>Saccharomycetales</taxon>
        <taxon>Saccharomycetaceae</taxon>
        <taxon>Arxiozyma</taxon>
    </lineage>
</organism>
<evidence type="ECO:0000256" key="1">
    <source>
        <dbReference type="SAM" id="MobiDB-lite"/>
    </source>
</evidence>
<evidence type="ECO:0000313" key="2">
    <source>
        <dbReference type="EMBL" id="KAK5778250.1"/>
    </source>
</evidence>
<sequence>MSGKPVVGSMSSRVMNMKFMRFAKNRESLENSQINVLSSSESMNGISSSNTDNAENTKNFHDSSEWSLIDNNKNINDSNKSNTGALRNIKLNIKRRNMLKVRNGNQSIVGVTILQRNNLSIKGKTLFSEESTRSSKNSDISTKKRKLYDKGKVVRNNNNDDDNDVAKKEEEDGYDIDKIFKDTMKKSKRSNKNKKNKKQRRN</sequence>
<dbReference type="Proteomes" id="UP001306508">
    <property type="component" value="Unassembled WGS sequence"/>
</dbReference>
<feature type="compositionally biased region" description="Basic and acidic residues" evidence="1">
    <location>
        <begin position="164"/>
        <end position="185"/>
    </location>
</feature>
<evidence type="ECO:0000313" key="3">
    <source>
        <dbReference type="Proteomes" id="UP001306508"/>
    </source>
</evidence>
<gene>
    <name evidence="2" type="ORF">RI543_003909</name>
</gene>
<reference evidence="3" key="1">
    <citation type="submission" date="2023-07" db="EMBL/GenBank/DDBJ databases">
        <title>A draft genome of Kazachstania heterogenica Y-27499.</title>
        <authorList>
            <person name="Donic C."/>
            <person name="Kralova J.S."/>
            <person name="Fidel L."/>
            <person name="Ben-Dor S."/>
            <person name="Jung S."/>
        </authorList>
    </citation>
    <scope>NUCLEOTIDE SEQUENCE [LARGE SCALE GENOMIC DNA]</scope>
    <source>
        <strain evidence="3">Y27499</strain>
    </source>
</reference>
<feature type="compositionally biased region" description="Basic residues" evidence="1">
    <location>
        <begin position="186"/>
        <end position="202"/>
    </location>
</feature>
<name>A0AAN7WF96_9SACH</name>